<proteinExistence type="predicted"/>
<dbReference type="SMART" id="SM00028">
    <property type="entry name" value="TPR"/>
    <property type="match status" value="2"/>
</dbReference>
<dbReference type="GO" id="GO:0003755">
    <property type="term" value="F:peptidyl-prolyl cis-trans isomerase activity"/>
    <property type="evidence" value="ECO:0007669"/>
    <property type="project" value="UniProtKB-KW"/>
</dbReference>
<dbReference type="Gene3D" id="2.40.100.10">
    <property type="entry name" value="Cyclophilin-like"/>
    <property type="match status" value="1"/>
</dbReference>
<comment type="caution">
    <text evidence="7">The sequence shown here is derived from an EMBL/GenBank/DDBJ whole genome shotgun (WGS) entry which is preliminary data.</text>
</comment>
<dbReference type="SMR" id="A0A482X062"/>
<dbReference type="SUPFAM" id="SSF48452">
    <property type="entry name" value="TPR-like"/>
    <property type="match status" value="1"/>
</dbReference>
<dbReference type="PROSITE" id="PS50072">
    <property type="entry name" value="CSA_PPIASE_2"/>
    <property type="match status" value="1"/>
</dbReference>
<dbReference type="InterPro" id="IPR019734">
    <property type="entry name" value="TPR_rpt"/>
</dbReference>
<evidence type="ECO:0000313" key="8">
    <source>
        <dbReference type="Proteomes" id="UP000291343"/>
    </source>
</evidence>
<feature type="repeat" description="TPR" evidence="5">
    <location>
        <begin position="310"/>
        <end position="343"/>
    </location>
</feature>
<gene>
    <name evidence="7" type="ORF">LSTR_LSTR003496</name>
</gene>
<dbReference type="PANTHER" id="PTHR11071">
    <property type="entry name" value="PEPTIDYL-PROLYL CIS-TRANS ISOMERASE"/>
    <property type="match status" value="1"/>
</dbReference>
<organism evidence="7 8">
    <name type="scientific">Laodelphax striatellus</name>
    <name type="common">Small brown planthopper</name>
    <name type="synonym">Delphax striatella</name>
    <dbReference type="NCBI Taxonomy" id="195883"/>
    <lineage>
        <taxon>Eukaryota</taxon>
        <taxon>Metazoa</taxon>
        <taxon>Ecdysozoa</taxon>
        <taxon>Arthropoda</taxon>
        <taxon>Hexapoda</taxon>
        <taxon>Insecta</taxon>
        <taxon>Pterygota</taxon>
        <taxon>Neoptera</taxon>
        <taxon>Paraneoptera</taxon>
        <taxon>Hemiptera</taxon>
        <taxon>Auchenorrhyncha</taxon>
        <taxon>Fulgoroidea</taxon>
        <taxon>Delphacidae</taxon>
        <taxon>Criomorphinae</taxon>
        <taxon>Laodelphax</taxon>
    </lineage>
</organism>
<keyword evidence="5" id="KW-0802">TPR repeat</keyword>
<evidence type="ECO:0000256" key="1">
    <source>
        <dbReference type="ARBA" id="ARBA00000971"/>
    </source>
</evidence>
<dbReference type="Gene3D" id="1.25.40.10">
    <property type="entry name" value="Tetratricopeptide repeat domain"/>
    <property type="match status" value="1"/>
</dbReference>
<dbReference type="OrthoDB" id="407558at2759"/>
<keyword evidence="4" id="KW-0413">Isomerase</keyword>
<keyword evidence="8" id="KW-1185">Reference proteome</keyword>
<dbReference type="Proteomes" id="UP000291343">
    <property type="component" value="Unassembled WGS sequence"/>
</dbReference>
<evidence type="ECO:0000256" key="3">
    <source>
        <dbReference type="ARBA" id="ARBA00023110"/>
    </source>
</evidence>
<evidence type="ECO:0000313" key="7">
    <source>
        <dbReference type="EMBL" id="RZF38690.1"/>
    </source>
</evidence>
<dbReference type="SUPFAM" id="SSF50891">
    <property type="entry name" value="Cyclophilin-like"/>
    <property type="match status" value="1"/>
</dbReference>
<keyword evidence="3" id="KW-0697">Rotamase</keyword>
<accession>A0A482X062</accession>
<dbReference type="PANTHER" id="PTHR11071:SF561">
    <property type="entry name" value="PEPTIDYL-PROLYL CIS-TRANS ISOMERASE D-RELATED"/>
    <property type="match status" value="1"/>
</dbReference>
<dbReference type="InterPro" id="IPR029000">
    <property type="entry name" value="Cyclophilin-like_dom_sf"/>
</dbReference>
<dbReference type="InParanoid" id="A0A482X062"/>
<dbReference type="GO" id="GO:0006457">
    <property type="term" value="P:protein folding"/>
    <property type="evidence" value="ECO:0007669"/>
    <property type="project" value="TreeGrafter"/>
</dbReference>
<evidence type="ECO:0000259" key="6">
    <source>
        <dbReference type="PROSITE" id="PS50072"/>
    </source>
</evidence>
<evidence type="ECO:0000256" key="5">
    <source>
        <dbReference type="PROSITE-ProRule" id="PRU00339"/>
    </source>
</evidence>
<dbReference type="EMBL" id="QKKF02022000">
    <property type="protein sequence ID" value="RZF38690.1"/>
    <property type="molecule type" value="Genomic_DNA"/>
</dbReference>
<dbReference type="EC" id="5.2.1.8" evidence="2"/>
<dbReference type="PROSITE" id="PS50005">
    <property type="entry name" value="TPR"/>
    <property type="match status" value="1"/>
</dbReference>
<dbReference type="AlphaFoldDB" id="A0A482X062"/>
<dbReference type="PRINTS" id="PR00153">
    <property type="entry name" value="CSAPPISMRASE"/>
</dbReference>
<dbReference type="STRING" id="195883.A0A482X062"/>
<dbReference type="FunCoup" id="A0A482X062">
    <property type="interactions" value="1994"/>
</dbReference>
<name>A0A482X062_LAOST</name>
<sequence length="381" mass="42880">MNVAIGDNNDNDNPFVYLDIEVDEESVGRVVIELFKDKVPRTAENFRALCTGEKGIGLSGKQLHYKGSLFHRVIPQLMIQGGDITNSDGSGGESIYGRSLEAENFDLNFDEGGCVSMVTGGGEGEAAMNGSQFFITVVPCAHLNGRQTVLGRVRSGLAVVQTVSQVSVVNETTKKPSKCCRIKDCGQLGGTEENGWGIEENDGYPPFPEDWTTQPEHLQLEEIKVIALKMKEIGNTLYKNNYFNDASSRYKKVLRYIHWYKKKYNSHDKSLADIHFACKLNLAAITLKRKLYEETVDLCNEVLRTDASSVKAYFRRGQAHMGLKNFDEALCDFKHVKRLDSNFKGIDRDLRHAQCMDRSYRREERMRCLKMFSQDGAALTL</sequence>
<dbReference type="Pfam" id="PF00160">
    <property type="entry name" value="Pro_isomerase"/>
    <property type="match status" value="1"/>
</dbReference>
<comment type="catalytic activity">
    <reaction evidence="1">
        <text>[protein]-peptidylproline (omega=180) = [protein]-peptidylproline (omega=0)</text>
        <dbReference type="Rhea" id="RHEA:16237"/>
        <dbReference type="Rhea" id="RHEA-COMP:10747"/>
        <dbReference type="Rhea" id="RHEA-COMP:10748"/>
        <dbReference type="ChEBI" id="CHEBI:83833"/>
        <dbReference type="ChEBI" id="CHEBI:83834"/>
        <dbReference type="EC" id="5.2.1.8"/>
    </reaction>
</comment>
<dbReference type="InterPro" id="IPR002130">
    <property type="entry name" value="Cyclophilin-type_PPIase_dom"/>
</dbReference>
<dbReference type="InterPro" id="IPR011990">
    <property type="entry name" value="TPR-like_helical_dom_sf"/>
</dbReference>
<feature type="domain" description="PPIase cyclophilin-type" evidence="6">
    <location>
        <begin position="17"/>
        <end position="187"/>
    </location>
</feature>
<dbReference type="GO" id="GO:0005737">
    <property type="term" value="C:cytoplasm"/>
    <property type="evidence" value="ECO:0007669"/>
    <property type="project" value="TreeGrafter"/>
</dbReference>
<protein>
    <recommendedName>
        <fullName evidence="2">peptidylprolyl isomerase</fullName>
        <ecNumber evidence="2">5.2.1.8</ecNumber>
    </recommendedName>
</protein>
<dbReference type="GO" id="GO:0016018">
    <property type="term" value="F:cyclosporin A binding"/>
    <property type="evidence" value="ECO:0007669"/>
    <property type="project" value="TreeGrafter"/>
</dbReference>
<evidence type="ECO:0000256" key="4">
    <source>
        <dbReference type="ARBA" id="ARBA00023235"/>
    </source>
</evidence>
<dbReference type="FunFam" id="2.40.100.10:FF:000025">
    <property type="entry name" value="Peptidyl-prolyl cis-trans isomerase CYP19-2"/>
    <property type="match status" value="1"/>
</dbReference>
<reference evidence="7 8" key="1">
    <citation type="journal article" date="2017" name="Gigascience">
        <title>Genome sequence of the small brown planthopper, Laodelphax striatellus.</title>
        <authorList>
            <person name="Zhu J."/>
            <person name="Jiang F."/>
            <person name="Wang X."/>
            <person name="Yang P."/>
            <person name="Bao Y."/>
            <person name="Zhao W."/>
            <person name="Wang W."/>
            <person name="Lu H."/>
            <person name="Wang Q."/>
            <person name="Cui N."/>
            <person name="Li J."/>
            <person name="Chen X."/>
            <person name="Luo L."/>
            <person name="Yu J."/>
            <person name="Kang L."/>
            <person name="Cui F."/>
        </authorList>
    </citation>
    <scope>NUCLEOTIDE SEQUENCE [LARGE SCALE GENOMIC DNA]</scope>
    <source>
        <strain evidence="7">Lst14</strain>
    </source>
</reference>
<evidence type="ECO:0000256" key="2">
    <source>
        <dbReference type="ARBA" id="ARBA00013194"/>
    </source>
</evidence>